<keyword evidence="5 8" id="KW-0812">Transmembrane</keyword>
<dbReference type="InterPro" id="IPR000802">
    <property type="entry name" value="Arsenical_pump_ArsB"/>
</dbReference>
<feature type="transmembrane region" description="Helical" evidence="8">
    <location>
        <begin position="99"/>
        <end position="124"/>
    </location>
</feature>
<evidence type="ECO:0000256" key="5">
    <source>
        <dbReference type="ARBA" id="ARBA00022692"/>
    </source>
</evidence>
<feature type="domain" description="Citrate transporter-like" evidence="9">
    <location>
        <begin position="18"/>
        <end position="357"/>
    </location>
</feature>
<evidence type="ECO:0000256" key="6">
    <source>
        <dbReference type="ARBA" id="ARBA00022989"/>
    </source>
</evidence>
<evidence type="ECO:0000256" key="4">
    <source>
        <dbReference type="ARBA" id="ARBA00022475"/>
    </source>
</evidence>
<name>A0A158KR85_9BURK</name>
<evidence type="ECO:0000313" key="10">
    <source>
        <dbReference type="EMBL" id="SAL82941.1"/>
    </source>
</evidence>
<gene>
    <name evidence="10" type="ORF">AWB67_06267</name>
</gene>
<dbReference type="InterPro" id="IPR051475">
    <property type="entry name" value="Diverse_Ion_Transporter"/>
</dbReference>
<proteinExistence type="inferred from homology"/>
<dbReference type="Proteomes" id="UP000054925">
    <property type="component" value="Unassembled WGS sequence"/>
</dbReference>
<dbReference type="InterPro" id="IPR004680">
    <property type="entry name" value="Cit_transptr-like_dom"/>
</dbReference>
<comment type="subcellular location">
    <subcellularLocation>
        <location evidence="1">Cell membrane</location>
        <topology evidence="1">Multi-pass membrane protein</topology>
    </subcellularLocation>
</comment>
<evidence type="ECO:0000256" key="8">
    <source>
        <dbReference type="SAM" id="Phobius"/>
    </source>
</evidence>
<feature type="transmembrane region" description="Helical" evidence="8">
    <location>
        <begin position="178"/>
        <end position="197"/>
    </location>
</feature>
<feature type="transmembrane region" description="Helical" evidence="8">
    <location>
        <begin position="251"/>
        <end position="269"/>
    </location>
</feature>
<dbReference type="PRINTS" id="PR00758">
    <property type="entry name" value="ARSENICPUMP"/>
</dbReference>
<organism evidence="10 11">
    <name type="scientific">Caballeronia terrestris</name>
    <dbReference type="NCBI Taxonomy" id="1226301"/>
    <lineage>
        <taxon>Bacteria</taxon>
        <taxon>Pseudomonadati</taxon>
        <taxon>Pseudomonadota</taxon>
        <taxon>Betaproteobacteria</taxon>
        <taxon>Burkholderiales</taxon>
        <taxon>Burkholderiaceae</taxon>
        <taxon>Caballeronia</taxon>
    </lineage>
</organism>
<keyword evidence="11" id="KW-1185">Reference proteome</keyword>
<evidence type="ECO:0000256" key="3">
    <source>
        <dbReference type="ARBA" id="ARBA00022448"/>
    </source>
</evidence>
<dbReference type="PANTHER" id="PTHR43568">
    <property type="entry name" value="P PROTEIN"/>
    <property type="match status" value="1"/>
</dbReference>
<feature type="transmembrane region" description="Helical" evidence="8">
    <location>
        <begin position="310"/>
        <end position="336"/>
    </location>
</feature>
<dbReference type="GO" id="GO:0005886">
    <property type="term" value="C:plasma membrane"/>
    <property type="evidence" value="ECO:0007669"/>
    <property type="project" value="UniProtKB-SubCell"/>
</dbReference>
<keyword evidence="3" id="KW-0813">Transport</keyword>
<comment type="similarity">
    <text evidence="2">Belongs to the CitM (TC 2.A.11) transporter family.</text>
</comment>
<dbReference type="AlphaFoldDB" id="A0A158KR85"/>
<keyword evidence="4" id="KW-1003">Cell membrane</keyword>
<sequence>MSELQIYIVLGVFGSVILAIAFNIVDMAVAALIGVCVLIALGILNEDDLLIATSISGGPLSLLFGGMVVARILSTTGLFELIGDIYLRATGGSGRRFLFLLMALVAPICAFLPNATTVILLAPIIIRVATALGTDIVGPMVLTAIVSNAAGLLTLVGDPATFLIGSSIGMSFGEYLRRVSLGGVLALLVIVPLLPLLMRDVWRVRMPLPPPAARARIARPVYAACSLAVLGTMIVLFVLGERLPTRVVPPTVAMIAGALGLLVGFAAKVEPTDNVLRDVDWKTLLFLGSIFCLVQAVAKTGLLPQLALKLYAAFGTELTLVALTMIGGIGLLSAVLANVPVAAASILVVKGYLVAAEAVPDAALDAHFTQWPSATIPVFVAMMFGATLGGNATLIGASANIVSAGICARHGRVITFATFLRFGLPITVIQLAVSALYVLVLSRWMK</sequence>
<feature type="transmembrane region" description="Helical" evidence="8">
    <location>
        <begin position="281"/>
        <end position="298"/>
    </location>
</feature>
<dbReference type="PANTHER" id="PTHR43568:SF1">
    <property type="entry name" value="P PROTEIN"/>
    <property type="match status" value="1"/>
</dbReference>
<evidence type="ECO:0000256" key="1">
    <source>
        <dbReference type="ARBA" id="ARBA00004651"/>
    </source>
</evidence>
<feature type="transmembrane region" description="Helical" evidence="8">
    <location>
        <begin position="376"/>
        <end position="399"/>
    </location>
</feature>
<evidence type="ECO:0000256" key="2">
    <source>
        <dbReference type="ARBA" id="ARBA00009843"/>
    </source>
</evidence>
<protein>
    <submittedName>
        <fullName evidence="10">Arsenical pump membrane protein</fullName>
    </submittedName>
</protein>
<evidence type="ECO:0000256" key="7">
    <source>
        <dbReference type="ARBA" id="ARBA00023136"/>
    </source>
</evidence>
<feature type="transmembrane region" description="Helical" evidence="8">
    <location>
        <begin position="419"/>
        <end position="440"/>
    </location>
</feature>
<reference evidence="10" key="1">
    <citation type="submission" date="2016-01" db="EMBL/GenBank/DDBJ databases">
        <authorList>
            <person name="Peeters C."/>
        </authorList>
    </citation>
    <scope>NUCLEOTIDE SEQUENCE [LARGE SCALE GENOMIC DNA]</scope>
    <source>
        <strain evidence="10">LMG 22937</strain>
    </source>
</reference>
<evidence type="ECO:0000259" key="9">
    <source>
        <dbReference type="Pfam" id="PF03600"/>
    </source>
</evidence>
<comment type="caution">
    <text evidence="10">The sequence shown here is derived from an EMBL/GenBank/DDBJ whole genome shotgun (WGS) entry which is preliminary data.</text>
</comment>
<dbReference type="Pfam" id="PF03600">
    <property type="entry name" value="CitMHS"/>
    <property type="match status" value="1"/>
</dbReference>
<dbReference type="GO" id="GO:0015105">
    <property type="term" value="F:arsenite transmembrane transporter activity"/>
    <property type="evidence" value="ECO:0007669"/>
    <property type="project" value="InterPro"/>
</dbReference>
<feature type="transmembrane region" description="Helical" evidence="8">
    <location>
        <begin position="136"/>
        <end position="157"/>
    </location>
</feature>
<feature type="transmembrane region" description="Helical" evidence="8">
    <location>
        <begin position="217"/>
        <end position="239"/>
    </location>
</feature>
<keyword evidence="7 8" id="KW-0472">Membrane</keyword>
<dbReference type="OrthoDB" id="9809303at2"/>
<evidence type="ECO:0000313" key="11">
    <source>
        <dbReference type="Proteomes" id="UP000054925"/>
    </source>
</evidence>
<dbReference type="EMBL" id="FCOL02000086">
    <property type="protein sequence ID" value="SAL82941.1"/>
    <property type="molecule type" value="Genomic_DNA"/>
</dbReference>
<accession>A0A158KR85</accession>
<feature type="transmembrane region" description="Helical" evidence="8">
    <location>
        <begin position="27"/>
        <end position="44"/>
    </location>
</feature>
<keyword evidence="6 8" id="KW-1133">Transmembrane helix</keyword>